<accession>A0A9Q4L3S7</accession>
<comment type="caution">
    <text evidence="1">The sequence shown here is derived from an EMBL/GenBank/DDBJ whole genome shotgun (WGS) entry which is preliminary data.</text>
</comment>
<name>A0A9Q4L3S7_9EURY</name>
<dbReference type="EMBL" id="JAMQOT010000009">
    <property type="protein sequence ID" value="MDF9747786.1"/>
    <property type="molecule type" value="Genomic_DNA"/>
</dbReference>
<reference evidence="1" key="1">
    <citation type="submission" date="2022-06" db="EMBL/GenBank/DDBJ databases">
        <title>Natrinema sp. a new haloarchaeum isolate from saline soil.</title>
        <authorList>
            <person name="Strakova D."/>
            <person name="Galisteo C."/>
            <person name="Sanchez-Porro C."/>
            <person name="Ventosa A."/>
        </authorList>
    </citation>
    <scope>NUCLEOTIDE SEQUENCE</scope>
    <source>
        <strain evidence="1">S1CR25-10</strain>
    </source>
</reference>
<sequence>MVEHSQSRRLTNRRKFISSAALSGSLLASGAGLVGASSESLNAHTIQIRRNIGDPLAEEEIERKRTEAIEQWQQQRRLSDPNLVFSLPSTNEVSGEIYAYNFEITPNGTPVQHTGRMVRDPVQGEEKDYYLSKNKLNQDITTLHSEADRKANRDLTYQTDTPVTVSDLTTQSQDDPTIEKDVENWSVVGNDSSSVWRRPAGIIRYELIHRENTNTGHHAMQMEHDMEAGHQKHEKGRWEDGKFWRNRKEKVFNDWGSGQLNAEYEADVPHNDPDESIDSRSYSFSAGFPSGVNGSIGYTYSQDAIDVTNKTSSSIEKCQWDMECFGDDVQDHRAYWEPMSVCWCNLEEIPRCPNANITALSAKFDATWRNPYAEPDCDWPIGCEAYETVTHDKTFELKYC</sequence>
<organism evidence="1 2">
    <name type="scientific">Natrinema salsiterrestre</name>
    <dbReference type="NCBI Taxonomy" id="2950540"/>
    <lineage>
        <taxon>Archaea</taxon>
        <taxon>Methanobacteriati</taxon>
        <taxon>Methanobacteriota</taxon>
        <taxon>Stenosarchaea group</taxon>
        <taxon>Halobacteria</taxon>
        <taxon>Halobacteriales</taxon>
        <taxon>Natrialbaceae</taxon>
        <taxon>Natrinema</taxon>
    </lineage>
</organism>
<gene>
    <name evidence="1" type="ORF">NDI89_19595</name>
</gene>
<proteinExistence type="predicted"/>
<evidence type="ECO:0000313" key="2">
    <source>
        <dbReference type="Proteomes" id="UP001154061"/>
    </source>
</evidence>
<dbReference type="PROSITE" id="PS51318">
    <property type="entry name" value="TAT"/>
    <property type="match status" value="1"/>
</dbReference>
<dbReference type="AlphaFoldDB" id="A0A9Q4L3S7"/>
<dbReference type="RefSeq" id="WP_277524104.1">
    <property type="nucleotide sequence ID" value="NZ_JAMQOT010000009.1"/>
</dbReference>
<protein>
    <submittedName>
        <fullName evidence="1">Uncharacterized protein</fullName>
    </submittedName>
</protein>
<dbReference type="Proteomes" id="UP001154061">
    <property type="component" value="Unassembled WGS sequence"/>
</dbReference>
<dbReference type="InterPro" id="IPR006311">
    <property type="entry name" value="TAT_signal"/>
</dbReference>
<evidence type="ECO:0000313" key="1">
    <source>
        <dbReference type="EMBL" id="MDF9747786.1"/>
    </source>
</evidence>
<keyword evidence="2" id="KW-1185">Reference proteome</keyword>